<dbReference type="eggNOG" id="COG0784">
    <property type="taxonomic scope" value="Bacteria"/>
</dbReference>
<dbReference type="InterPro" id="IPR001789">
    <property type="entry name" value="Sig_transdc_resp-reg_receiver"/>
</dbReference>
<feature type="modified residue" description="4-aspartylphosphate" evidence="3">
    <location>
        <position position="54"/>
    </location>
</feature>
<accession>A0A078KXB1</accession>
<dbReference type="AlphaFoldDB" id="A0A078KXB1"/>
<dbReference type="SMART" id="SM00448">
    <property type="entry name" value="REC"/>
    <property type="match status" value="1"/>
</dbReference>
<reference evidence="5 6" key="1">
    <citation type="submission" date="2014-06" db="EMBL/GenBank/DDBJ databases">
        <authorList>
            <person name="Urmite Genomes Urmite Genomes"/>
        </authorList>
    </citation>
    <scope>NUCLEOTIDE SEQUENCE [LARGE SCALE GENOMIC DNA]</scope>
</reference>
<dbReference type="Pfam" id="PF00072">
    <property type="entry name" value="Response_reg"/>
    <property type="match status" value="1"/>
</dbReference>
<evidence type="ECO:0000256" key="2">
    <source>
        <dbReference type="ARBA" id="ARBA00023012"/>
    </source>
</evidence>
<dbReference type="PROSITE" id="PS50110">
    <property type="entry name" value="RESPONSE_REGULATORY"/>
    <property type="match status" value="1"/>
</dbReference>
<gene>
    <name evidence="5" type="primary">pdtaR</name>
    <name evidence="5" type="ORF">BN59_01900</name>
</gene>
<evidence type="ECO:0000256" key="1">
    <source>
        <dbReference type="ARBA" id="ARBA00022553"/>
    </source>
</evidence>
<keyword evidence="2" id="KW-0902">Two-component regulatory system</keyword>
<dbReference type="RefSeq" id="WP_141650457.1">
    <property type="nucleotide sequence ID" value="NZ_CCVW01000002.1"/>
</dbReference>
<dbReference type="EMBL" id="CCSB01000002">
    <property type="protein sequence ID" value="CDZ77616.1"/>
    <property type="molecule type" value="Genomic_DNA"/>
</dbReference>
<dbReference type="Proteomes" id="UP000044071">
    <property type="component" value="Unassembled WGS sequence"/>
</dbReference>
<dbReference type="GO" id="GO:0000160">
    <property type="term" value="P:phosphorelay signal transduction system"/>
    <property type="evidence" value="ECO:0007669"/>
    <property type="project" value="UniProtKB-KW"/>
</dbReference>
<evidence type="ECO:0000256" key="3">
    <source>
        <dbReference type="PROSITE-ProRule" id="PRU00169"/>
    </source>
</evidence>
<protein>
    <submittedName>
        <fullName evidence="5">Putative transcriptional regulatory protein pdtaR</fullName>
    </submittedName>
</protein>
<dbReference type="CDD" id="cd17546">
    <property type="entry name" value="REC_hyHK_CKI1_RcsC-like"/>
    <property type="match status" value="1"/>
</dbReference>
<organism evidence="5 6">
    <name type="scientific">Legionella massiliensis</name>
    <dbReference type="NCBI Taxonomy" id="1034943"/>
    <lineage>
        <taxon>Bacteria</taxon>
        <taxon>Pseudomonadati</taxon>
        <taxon>Pseudomonadota</taxon>
        <taxon>Gammaproteobacteria</taxon>
        <taxon>Legionellales</taxon>
        <taxon>Legionellaceae</taxon>
        <taxon>Legionella</taxon>
    </lineage>
</organism>
<evidence type="ECO:0000259" key="4">
    <source>
        <dbReference type="PROSITE" id="PS50110"/>
    </source>
</evidence>
<dbReference type="STRING" id="1034943.BN59_01900"/>
<evidence type="ECO:0000313" key="5">
    <source>
        <dbReference type="EMBL" id="CDZ77616.1"/>
    </source>
</evidence>
<keyword evidence="6" id="KW-1185">Reference proteome</keyword>
<evidence type="ECO:0000313" key="6">
    <source>
        <dbReference type="Proteomes" id="UP000044071"/>
    </source>
</evidence>
<name>A0A078KXB1_9GAMM</name>
<dbReference type="Gene3D" id="3.40.50.2300">
    <property type="match status" value="1"/>
</dbReference>
<dbReference type="PANTHER" id="PTHR45339">
    <property type="entry name" value="HYBRID SIGNAL TRANSDUCTION HISTIDINE KINASE J"/>
    <property type="match status" value="1"/>
</dbReference>
<keyword evidence="1 3" id="KW-0597">Phosphoprotein</keyword>
<sequence>MNAIHILVVEDSKIAQMVMKTNLVEQGCIVDIAADAQGAIEKAQGRHYDVILMDIGLGNGPDGFDTAAQIKAHSALNRKTSIAAVSVYSDQEYRDKAGAVGMVGYFNKPFTQKHAEKIVSFVRNSQLIRVIDHMK</sequence>
<proteinExistence type="predicted"/>
<feature type="domain" description="Response regulatory" evidence="4">
    <location>
        <begin position="5"/>
        <end position="123"/>
    </location>
</feature>
<dbReference type="InterPro" id="IPR011006">
    <property type="entry name" value="CheY-like_superfamily"/>
</dbReference>
<dbReference type="PANTHER" id="PTHR45339:SF1">
    <property type="entry name" value="HYBRID SIGNAL TRANSDUCTION HISTIDINE KINASE J"/>
    <property type="match status" value="1"/>
</dbReference>
<dbReference type="SUPFAM" id="SSF52172">
    <property type="entry name" value="CheY-like"/>
    <property type="match status" value="1"/>
</dbReference>